<feature type="compositionally biased region" description="Low complexity" evidence="1">
    <location>
        <begin position="283"/>
        <end position="374"/>
    </location>
</feature>
<organism evidence="4 5">
    <name type="scientific">Podospora fimiseda</name>
    <dbReference type="NCBI Taxonomy" id="252190"/>
    <lineage>
        <taxon>Eukaryota</taxon>
        <taxon>Fungi</taxon>
        <taxon>Dikarya</taxon>
        <taxon>Ascomycota</taxon>
        <taxon>Pezizomycotina</taxon>
        <taxon>Sordariomycetes</taxon>
        <taxon>Sordariomycetidae</taxon>
        <taxon>Sordariales</taxon>
        <taxon>Podosporaceae</taxon>
        <taxon>Podospora</taxon>
    </lineage>
</organism>
<sequence length="637" mass="67443">MLILRAVGTLFLGLQAVALDNPTLSQGGSFVENLKDDVQWTVEFHEKRLSSNTQRKARQDRGDETAPLLRVCEMDNGRALACRQGFSCCVSSDGQTACCPNQEGGNTLQSLSAHRQTMAASFDSTVFVTQTITNTVTSFTGVPITGVVIVTRTEFLTFIDPSRQTQTSTVTVTSFFKRAKRTFGASLSVTPTKLLVTPSSHDLPRPLITQIPKSGAAEPHSLMRKQAEERDVLTLTSTVMVTTTVFVDASRLTITNIVYATTVIAPNAIATVFVTTTVRLPSASTSVSVPTSTSRVSSTEEVPTASTATSSATTEPTSTPTLTSSLTSSSPSSSSTSTFTSDSPSATSTTLTSSTTIETMDPMLTPTSSPTPTLVSPPPSTPRSLSRGQIIGLVLGILFGIILLILAAIFFRRLVIRRRRIQAQMRQKLVPPTTSAPAPVVPTGPSSGGSSEAYSGLTGEGEVRVVIRPVPKRRTQSSQAAPAPAPQEMIWPMPPGYDQRVSVSGFPIFIEEENSDEEMRGEREWSIVSERGSPSPTLERPVTQGTSLGTRRSGATGESFPGLGTLLTPPPPVRNNNNNNGYGEYSDVLPLGGRSSSSSEGEGERRRVVRETMGGFSGGGGEGEGIGGGSLGVGRAW</sequence>
<gene>
    <name evidence="4" type="ORF">QBC38DRAFT_410639</name>
</gene>
<keyword evidence="2" id="KW-0472">Membrane</keyword>
<feature type="chain" id="PRO_5042828196" description="Mid2 domain-containing protein" evidence="3">
    <location>
        <begin position="19"/>
        <end position="637"/>
    </location>
</feature>
<proteinExistence type="predicted"/>
<comment type="caution">
    <text evidence="4">The sequence shown here is derived from an EMBL/GenBank/DDBJ whole genome shotgun (WGS) entry which is preliminary data.</text>
</comment>
<feature type="compositionally biased region" description="Low complexity" evidence="1">
    <location>
        <begin position="428"/>
        <end position="451"/>
    </location>
</feature>
<keyword evidence="2" id="KW-1133">Transmembrane helix</keyword>
<evidence type="ECO:0000313" key="5">
    <source>
        <dbReference type="Proteomes" id="UP001301958"/>
    </source>
</evidence>
<dbReference type="Proteomes" id="UP001301958">
    <property type="component" value="Unassembled WGS sequence"/>
</dbReference>
<keyword evidence="5" id="KW-1185">Reference proteome</keyword>
<feature type="signal peptide" evidence="3">
    <location>
        <begin position="1"/>
        <end position="18"/>
    </location>
</feature>
<evidence type="ECO:0000256" key="3">
    <source>
        <dbReference type="SAM" id="SignalP"/>
    </source>
</evidence>
<evidence type="ECO:0000256" key="2">
    <source>
        <dbReference type="SAM" id="Phobius"/>
    </source>
</evidence>
<dbReference type="EMBL" id="MU865301">
    <property type="protein sequence ID" value="KAK4230146.1"/>
    <property type="molecule type" value="Genomic_DNA"/>
</dbReference>
<keyword evidence="2" id="KW-0812">Transmembrane</keyword>
<feature type="region of interest" description="Disordered" evidence="1">
    <location>
        <begin position="513"/>
        <end position="637"/>
    </location>
</feature>
<protein>
    <recommendedName>
        <fullName evidence="6">Mid2 domain-containing protein</fullName>
    </recommendedName>
</protein>
<reference evidence="4" key="2">
    <citation type="submission" date="2023-05" db="EMBL/GenBank/DDBJ databases">
        <authorList>
            <consortium name="Lawrence Berkeley National Laboratory"/>
            <person name="Steindorff A."/>
            <person name="Hensen N."/>
            <person name="Bonometti L."/>
            <person name="Westerberg I."/>
            <person name="Brannstrom I.O."/>
            <person name="Guillou S."/>
            <person name="Cros-Aarteil S."/>
            <person name="Calhoun S."/>
            <person name="Haridas S."/>
            <person name="Kuo A."/>
            <person name="Mondo S."/>
            <person name="Pangilinan J."/>
            <person name="Riley R."/>
            <person name="Labutti K."/>
            <person name="Andreopoulos B."/>
            <person name="Lipzen A."/>
            <person name="Chen C."/>
            <person name="Yanf M."/>
            <person name="Daum C."/>
            <person name="Ng V."/>
            <person name="Clum A."/>
            <person name="Ohm R."/>
            <person name="Martin F."/>
            <person name="Silar P."/>
            <person name="Natvig D."/>
            <person name="Lalanne C."/>
            <person name="Gautier V."/>
            <person name="Ament-Velasquez S.L."/>
            <person name="Kruys A."/>
            <person name="Hutchinson M.I."/>
            <person name="Powell A.J."/>
            <person name="Barry K."/>
            <person name="Miller A.N."/>
            <person name="Grigoriev I.V."/>
            <person name="Debuchy R."/>
            <person name="Gladieux P."/>
            <person name="Thoren M.H."/>
            <person name="Johannesson H."/>
        </authorList>
    </citation>
    <scope>NUCLEOTIDE SEQUENCE</scope>
    <source>
        <strain evidence="4">CBS 990.96</strain>
    </source>
</reference>
<keyword evidence="3" id="KW-0732">Signal</keyword>
<feature type="region of interest" description="Disordered" evidence="1">
    <location>
        <begin position="283"/>
        <end position="384"/>
    </location>
</feature>
<name>A0AAN7GZK4_9PEZI</name>
<evidence type="ECO:0008006" key="6">
    <source>
        <dbReference type="Google" id="ProtNLM"/>
    </source>
</evidence>
<accession>A0AAN7GZK4</accession>
<dbReference type="AlphaFoldDB" id="A0AAN7GZK4"/>
<feature type="region of interest" description="Disordered" evidence="1">
    <location>
        <begin position="428"/>
        <end position="458"/>
    </location>
</feature>
<feature type="transmembrane region" description="Helical" evidence="2">
    <location>
        <begin position="390"/>
        <end position="411"/>
    </location>
</feature>
<evidence type="ECO:0000256" key="1">
    <source>
        <dbReference type="SAM" id="MobiDB-lite"/>
    </source>
</evidence>
<feature type="compositionally biased region" description="Gly residues" evidence="1">
    <location>
        <begin position="615"/>
        <end position="637"/>
    </location>
</feature>
<evidence type="ECO:0000313" key="4">
    <source>
        <dbReference type="EMBL" id="KAK4230146.1"/>
    </source>
</evidence>
<reference evidence="4" key="1">
    <citation type="journal article" date="2023" name="Mol. Phylogenet. Evol.">
        <title>Genome-scale phylogeny and comparative genomics of the fungal order Sordariales.</title>
        <authorList>
            <person name="Hensen N."/>
            <person name="Bonometti L."/>
            <person name="Westerberg I."/>
            <person name="Brannstrom I.O."/>
            <person name="Guillou S."/>
            <person name="Cros-Aarteil S."/>
            <person name="Calhoun S."/>
            <person name="Haridas S."/>
            <person name="Kuo A."/>
            <person name="Mondo S."/>
            <person name="Pangilinan J."/>
            <person name="Riley R."/>
            <person name="LaButti K."/>
            <person name="Andreopoulos B."/>
            <person name="Lipzen A."/>
            <person name="Chen C."/>
            <person name="Yan M."/>
            <person name="Daum C."/>
            <person name="Ng V."/>
            <person name="Clum A."/>
            <person name="Steindorff A."/>
            <person name="Ohm R.A."/>
            <person name="Martin F."/>
            <person name="Silar P."/>
            <person name="Natvig D.O."/>
            <person name="Lalanne C."/>
            <person name="Gautier V."/>
            <person name="Ament-Velasquez S.L."/>
            <person name="Kruys A."/>
            <person name="Hutchinson M.I."/>
            <person name="Powell A.J."/>
            <person name="Barry K."/>
            <person name="Miller A.N."/>
            <person name="Grigoriev I.V."/>
            <person name="Debuchy R."/>
            <person name="Gladieux P."/>
            <person name="Hiltunen Thoren M."/>
            <person name="Johannesson H."/>
        </authorList>
    </citation>
    <scope>NUCLEOTIDE SEQUENCE</scope>
    <source>
        <strain evidence="4">CBS 990.96</strain>
    </source>
</reference>